<protein>
    <submittedName>
        <fullName evidence="1">Glycosyltransferase</fullName>
    </submittedName>
</protein>
<dbReference type="Proteomes" id="UP000517547">
    <property type="component" value="Unassembled WGS sequence"/>
</dbReference>
<dbReference type="EMBL" id="JACAQE010000010">
    <property type="protein sequence ID" value="NWC17662.1"/>
    <property type="molecule type" value="Genomic_DNA"/>
</dbReference>
<dbReference type="GO" id="GO:0016740">
    <property type="term" value="F:transferase activity"/>
    <property type="evidence" value="ECO:0007669"/>
    <property type="project" value="UniProtKB-KW"/>
</dbReference>
<dbReference type="SUPFAM" id="SSF53756">
    <property type="entry name" value="UDP-Glycosyltransferase/glycogen phosphorylase"/>
    <property type="match status" value="1"/>
</dbReference>
<name>A0A7Y7Y6L9_9PSED</name>
<gene>
    <name evidence="1" type="ORF">HX845_28680</name>
</gene>
<keyword evidence="1" id="KW-0808">Transferase</keyword>
<dbReference type="RefSeq" id="WP_017129024.1">
    <property type="nucleotide sequence ID" value="NZ_JACAQE010000010.1"/>
</dbReference>
<accession>A0A7Y7Y6L9</accession>
<sequence>MRLIYLSPMPWHSFSQRSHELVRCFHEKTGEPVLWIEPYPTRFPAFGDLSLLRQAAAGATHPRPPEAELPPWLTVLRPRALPIEPIPGSGWINRPLWQPIIVQARRFARHPTLLGIGKPSRLASRLLREPIFEASFYDAMDNFSEFYRGLSRKAMERRQQSTARAVSMVLTSSSALQAQMSTLSGNVRLLGNACATERLPERREKRSTRLDNPVLGYVGTIAKWFAWEIVVALAKAYPHAEIRLIGPVHTRLPAHLPGNIHFIGEVSHEAAMDAMADFDVGLIPFKCDALTRFVDPIKYYEYRALGLPVISTAFGEMVGRDACPGTFLLDGPEDIRQAMDQALGFDEPEEHTRRFRCDNSWRARFSLAIP</sequence>
<evidence type="ECO:0000313" key="2">
    <source>
        <dbReference type="Proteomes" id="UP000517547"/>
    </source>
</evidence>
<dbReference type="Gene3D" id="3.40.50.2000">
    <property type="entry name" value="Glycogen Phosphorylase B"/>
    <property type="match status" value="1"/>
</dbReference>
<evidence type="ECO:0000313" key="1">
    <source>
        <dbReference type="EMBL" id="NWC17662.1"/>
    </source>
</evidence>
<proteinExistence type="predicted"/>
<dbReference type="Pfam" id="PF13692">
    <property type="entry name" value="Glyco_trans_1_4"/>
    <property type="match status" value="1"/>
</dbReference>
<organism evidence="1 2">
    <name type="scientific">Pseudomonas gingeri</name>
    <dbReference type="NCBI Taxonomy" id="117681"/>
    <lineage>
        <taxon>Bacteria</taxon>
        <taxon>Pseudomonadati</taxon>
        <taxon>Pseudomonadota</taxon>
        <taxon>Gammaproteobacteria</taxon>
        <taxon>Pseudomonadales</taxon>
        <taxon>Pseudomonadaceae</taxon>
        <taxon>Pseudomonas</taxon>
    </lineage>
</organism>
<dbReference type="AlphaFoldDB" id="A0A7Y7Y6L9"/>
<reference evidence="1 2" key="1">
    <citation type="submission" date="2020-04" db="EMBL/GenBank/DDBJ databases">
        <title>Molecular characterization of pseudomonads from Agaricus bisporus reveal novel blotch 2 pathogens in Western Europe.</title>
        <authorList>
            <person name="Taparia T."/>
            <person name="Krijger M."/>
            <person name="Haynes E."/>
            <person name="Elpinstone J.G."/>
            <person name="Noble R."/>
            <person name="Van Der Wolf J."/>
        </authorList>
    </citation>
    <scope>NUCLEOTIDE SEQUENCE [LARGE SCALE GENOMIC DNA]</scope>
    <source>
        <strain evidence="1 2">IPO3738</strain>
    </source>
</reference>
<comment type="caution">
    <text evidence="1">The sequence shown here is derived from an EMBL/GenBank/DDBJ whole genome shotgun (WGS) entry which is preliminary data.</text>
</comment>